<dbReference type="SMART" id="SM00360">
    <property type="entry name" value="RRM"/>
    <property type="match status" value="3"/>
</dbReference>
<dbReference type="InterPro" id="IPR050666">
    <property type="entry name" value="ESRP"/>
</dbReference>
<accession>A0A7R9P3Y9</accession>
<evidence type="ECO:0000256" key="9">
    <source>
        <dbReference type="ARBA" id="ARBA00023242"/>
    </source>
</evidence>
<dbReference type="Pfam" id="PF00076">
    <property type="entry name" value="RRM_1"/>
    <property type="match status" value="3"/>
</dbReference>
<keyword evidence="5" id="KW-0677">Repeat</keyword>
<dbReference type="GO" id="GO:0003723">
    <property type="term" value="F:RNA binding"/>
    <property type="evidence" value="ECO:0007669"/>
    <property type="project" value="UniProtKB-UniRule"/>
</dbReference>
<evidence type="ECO:0000256" key="7">
    <source>
        <dbReference type="ARBA" id="ARBA00022884"/>
    </source>
</evidence>
<keyword evidence="2" id="KW-1017">Isopeptide bond</keyword>
<dbReference type="PROSITE" id="PS50102">
    <property type="entry name" value="RRM"/>
    <property type="match status" value="3"/>
</dbReference>
<dbReference type="EMBL" id="OE179491">
    <property type="protein sequence ID" value="CAD7568937.1"/>
    <property type="molecule type" value="Genomic_DNA"/>
</dbReference>
<evidence type="ECO:0000256" key="6">
    <source>
        <dbReference type="ARBA" id="ARBA00022843"/>
    </source>
</evidence>
<evidence type="ECO:0000256" key="8">
    <source>
        <dbReference type="ARBA" id="ARBA00022990"/>
    </source>
</evidence>
<dbReference type="CDD" id="cd12503">
    <property type="entry name" value="RRM1_hnRNPH_GRSF1_like"/>
    <property type="match status" value="1"/>
</dbReference>
<evidence type="ECO:0000256" key="4">
    <source>
        <dbReference type="ARBA" id="ARBA00022664"/>
    </source>
</evidence>
<comment type="subcellular location">
    <subcellularLocation>
        <location evidence="1">Nucleus</location>
    </subcellularLocation>
</comment>
<reference evidence="13" key="1">
    <citation type="submission" date="2020-11" db="EMBL/GenBank/DDBJ databases">
        <authorList>
            <person name="Tran Van P."/>
        </authorList>
    </citation>
    <scope>NUCLEOTIDE SEQUENCE</scope>
</reference>
<name>A0A7R9P3Y9_TIMCA</name>
<dbReference type="SUPFAM" id="SSF54928">
    <property type="entry name" value="RNA-binding domain, RBD"/>
    <property type="match status" value="3"/>
</dbReference>
<keyword evidence="7 10" id="KW-0694">RNA-binding</keyword>
<proteinExistence type="predicted"/>
<keyword evidence="3" id="KW-0597">Phosphoprotein</keyword>
<dbReference type="Gene3D" id="3.30.70.330">
    <property type="match status" value="3"/>
</dbReference>
<evidence type="ECO:0000313" key="13">
    <source>
        <dbReference type="EMBL" id="CAD7568937.1"/>
    </source>
</evidence>
<feature type="domain" description="RRM" evidence="12">
    <location>
        <begin position="108"/>
        <end position="193"/>
    </location>
</feature>
<sequence length="412" mass="44594">MSGIGEYEDVIKLRGLPWSASIDEILKFFGECKIKDGKLGIHMTMSAEGRPSGEAYVEFDSEEDIENALKKDLQRMGHRYIEVFKVKRSEMEWDVNRSGTTGQTMDDACVKLRGIPFGCSKDDIIEFFSGLEIVPNGISLPTDFSGRSTGEAYVQFISKEVAEKALLKHKEKIGHRYIEIFRSSLMEVRAALSPKMRTGAGGYNQRPTPYDRGDRFGAGGGGGGGGPMNRFGNVGRPPRTFKGGFGDFGEMPSPWSNPSPWDGRNSNRVGGGGGGWNSNGAGPSGGFCVHMRGLPFRATEQDIADFFRPLVPLNINLLMDNTGRRSGEADVEFSSHEDATKAMEKNKTNMEHRYIELFLNSSPARGGGRGNFGGFGGGTGLGGGFSGGLGNGFQRNFSGPNMGGGYNSNFSF</sequence>
<dbReference type="GO" id="GO:0006397">
    <property type="term" value="P:mRNA processing"/>
    <property type="evidence" value="ECO:0007669"/>
    <property type="project" value="UniProtKB-KW"/>
</dbReference>
<dbReference type="InterPro" id="IPR035979">
    <property type="entry name" value="RBD_domain_sf"/>
</dbReference>
<dbReference type="GO" id="GO:0005634">
    <property type="term" value="C:nucleus"/>
    <property type="evidence" value="ECO:0007669"/>
    <property type="project" value="UniProtKB-SubCell"/>
</dbReference>
<dbReference type="PANTHER" id="PTHR13976">
    <property type="entry name" value="HETEROGENEOUS NUCLEAR RIBONUCLEOPROTEIN-RELATED"/>
    <property type="match status" value="1"/>
</dbReference>
<dbReference type="AlphaFoldDB" id="A0A7R9P3Y9"/>
<feature type="domain" description="RRM" evidence="12">
    <location>
        <begin position="9"/>
        <end position="88"/>
    </location>
</feature>
<evidence type="ECO:0000256" key="2">
    <source>
        <dbReference type="ARBA" id="ARBA00022499"/>
    </source>
</evidence>
<organism evidence="13">
    <name type="scientific">Timema californicum</name>
    <name type="common">California timema</name>
    <name type="synonym">Walking stick</name>
    <dbReference type="NCBI Taxonomy" id="61474"/>
    <lineage>
        <taxon>Eukaryota</taxon>
        <taxon>Metazoa</taxon>
        <taxon>Ecdysozoa</taxon>
        <taxon>Arthropoda</taxon>
        <taxon>Hexapoda</taxon>
        <taxon>Insecta</taxon>
        <taxon>Pterygota</taxon>
        <taxon>Neoptera</taxon>
        <taxon>Polyneoptera</taxon>
        <taxon>Phasmatodea</taxon>
        <taxon>Timematodea</taxon>
        <taxon>Timematoidea</taxon>
        <taxon>Timematidae</taxon>
        <taxon>Timema</taxon>
    </lineage>
</organism>
<evidence type="ECO:0000256" key="5">
    <source>
        <dbReference type="ARBA" id="ARBA00022737"/>
    </source>
</evidence>
<dbReference type="InterPro" id="IPR000504">
    <property type="entry name" value="RRM_dom"/>
</dbReference>
<protein>
    <submittedName>
        <fullName evidence="13">(California timema) hypothetical protein</fullName>
    </submittedName>
</protein>
<dbReference type="FunFam" id="3.30.70.330:FF:000031">
    <property type="entry name" value="Heterogeneous nuclear ribonucleoprotein h3 isoform"/>
    <property type="match status" value="1"/>
</dbReference>
<feature type="region of interest" description="Disordered" evidence="11">
    <location>
        <begin position="198"/>
        <end position="237"/>
    </location>
</feature>
<keyword evidence="8" id="KW-0007">Acetylation</keyword>
<dbReference type="FunFam" id="3.30.70.330:FF:000131">
    <property type="entry name" value="Heterogeneous nuclear ribonucleoprotein h3 isoform"/>
    <property type="match status" value="1"/>
</dbReference>
<evidence type="ECO:0000259" key="12">
    <source>
        <dbReference type="PROSITE" id="PS50102"/>
    </source>
</evidence>
<dbReference type="InterPro" id="IPR012677">
    <property type="entry name" value="Nucleotide-bd_a/b_plait_sf"/>
</dbReference>
<evidence type="ECO:0000256" key="3">
    <source>
        <dbReference type="ARBA" id="ARBA00022553"/>
    </source>
</evidence>
<feature type="compositionally biased region" description="Gly residues" evidence="11">
    <location>
        <begin position="216"/>
        <end position="227"/>
    </location>
</feature>
<evidence type="ECO:0000256" key="11">
    <source>
        <dbReference type="SAM" id="MobiDB-lite"/>
    </source>
</evidence>
<evidence type="ECO:0000256" key="1">
    <source>
        <dbReference type="ARBA" id="ARBA00004123"/>
    </source>
</evidence>
<gene>
    <name evidence="13" type="ORF">TCMB3V08_LOCUS1687</name>
</gene>
<keyword evidence="4" id="KW-0507">mRNA processing</keyword>
<keyword evidence="9" id="KW-0539">Nucleus</keyword>
<keyword evidence="6" id="KW-0832">Ubl conjugation</keyword>
<evidence type="ECO:0000256" key="10">
    <source>
        <dbReference type="PROSITE-ProRule" id="PRU00176"/>
    </source>
</evidence>
<feature type="domain" description="RRM" evidence="12">
    <location>
        <begin position="287"/>
        <end position="362"/>
    </location>
</feature>